<dbReference type="AlphaFoldDB" id="A0A831W3N4"/>
<dbReference type="InterPro" id="IPR024079">
    <property type="entry name" value="MetalloPept_cat_dom_sf"/>
</dbReference>
<dbReference type="EMBL" id="DRKP01000118">
    <property type="protein sequence ID" value="HEB96784.1"/>
    <property type="molecule type" value="Genomic_DNA"/>
</dbReference>
<comment type="caution">
    <text evidence="1">The sequence shown here is derived from an EMBL/GenBank/DDBJ whole genome shotgun (WGS) entry which is preliminary data.</text>
</comment>
<sequence length="299" mass="31384">MASDRKQQQRAAWGGIAGTLVVAAAYSAPAAAFDILLDFSLDTSGFFADAGKRSVVDAAASFFERYILDDLLAIDSSGSNHFNASFTNPSDGSTDTISDFDVAADTIKVFVGARALSGSTLASAGPGGYGVSGSSTFVTNAITRGETLDESGVRGPDAYDFAPWGGSISFNSAYNSWYVDTDPSTDETFSGKSDLYSVALHELGHVLGIGIADSWDNKIDNLGRFFGYSSVDVYGGRVPLTGDGGHWANGTMSKVYGTNVDQEAAMDPSITVGTRKRFTTLDMAGLKDIGWEVKPVSAQ</sequence>
<reference evidence="1" key="1">
    <citation type="journal article" date="2020" name="mSystems">
        <title>Genome- and Community-Level Interaction Insights into Carbon Utilization and Element Cycling Functions of Hydrothermarchaeota in Hydrothermal Sediment.</title>
        <authorList>
            <person name="Zhou Z."/>
            <person name="Liu Y."/>
            <person name="Xu W."/>
            <person name="Pan J."/>
            <person name="Luo Z.H."/>
            <person name="Li M."/>
        </authorList>
    </citation>
    <scope>NUCLEOTIDE SEQUENCE [LARGE SCALE GENOMIC DNA]</scope>
    <source>
        <strain evidence="1">HyVt-443</strain>
    </source>
</reference>
<name>A0A831W3N4_9GAMM</name>
<evidence type="ECO:0000313" key="1">
    <source>
        <dbReference type="EMBL" id="HEB96784.1"/>
    </source>
</evidence>
<gene>
    <name evidence="1" type="ORF">ENI96_10195</name>
</gene>
<organism evidence="1">
    <name type="scientific">Sedimenticola thiotaurini</name>
    <dbReference type="NCBI Taxonomy" id="1543721"/>
    <lineage>
        <taxon>Bacteria</taxon>
        <taxon>Pseudomonadati</taxon>
        <taxon>Pseudomonadota</taxon>
        <taxon>Gammaproteobacteria</taxon>
        <taxon>Chromatiales</taxon>
        <taxon>Sedimenticolaceae</taxon>
        <taxon>Sedimenticola</taxon>
    </lineage>
</organism>
<accession>A0A831W3N4</accession>
<dbReference type="GO" id="GO:0008237">
    <property type="term" value="F:metallopeptidase activity"/>
    <property type="evidence" value="ECO:0007669"/>
    <property type="project" value="InterPro"/>
</dbReference>
<proteinExistence type="predicted"/>
<dbReference type="SUPFAM" id="SSF55486">
    <property type="entry name" value="Metalloproteases ('zincins'), catalytic domain"/>
    <property type="match status" value="1"/>
</dbReference>
<dbReference type="Proteomes" id="UP000886251">
    <property type="component" value="Unassembled WGS sequence"/>
</dbReference>
<protein>
    <submittedName>
        <fullName evidence="1">Peptidase M10A and M12B matrixin and adamalysin</fullName>
    </submittedName>
</protein>
<dbReference type="Gene3D" id="3.40.390.10">
    <property type="entry name" value="Collagenase (Catalytic Domain)"/>
    <property type="match status" value="1"/>
</dbReference>